<feature type="region of interest" description="Disordered" evidence="2">
    <location>
        <begin position="58"/>
        <end position="80"/>
    </location>
</feature>
<dbReference type="GO" id="GO:0080031">
    <property type="term" value="F:methyl salicylate esterase activity"/>
    <property type="evidence" value="ECO:0007669"/>
    <property type="project" value="TreeGrafter"/>
</dbReference>
<evidence type="ECO:0000256" key="1">
    <source>
        <dbReference type="ARBA" id="ARBA00022801"/>
    </source>
</evidence>
<reference evidence="4" key="1">
    <citation type="submission" date="2015-02" db="EMBL/GenBank/DDBJ databases">
        <title>A transcriptome of Wollemia nobilis - a relic of Gondwana.</title>
        <authorList>
            <person name="Chia J.Y."/>
            <person name="Leong Y.S."/>
            <person name="Abdul Karim S."/>
            <person name="Wan Azmi N."/>
            <person name="Hercus R."/>
            <person name="Croft L."/>
        </authorList>
    </citation>
    <scope>NUCLEOTIDE SEQUENCE</scope>
    <source>
        <strain evidence="4">MaeBrown</strain>
        <tissue evidence="4">Leaf</tissue>
    </source>
</reference>
<protein>
    <submittedName>
        <fullName evidence="4">TSA: Wollemia nobilis Ref_Wollemi_Transcript_21816_1968 transcribed RNA sequence</fullName>
    </submittedName>
</protein>
<dbReference type="GO" id="GO:0009696">
    <property type="term" value="P:salicylic acid metabolic process"/>
    <property type="evidence" value="ECO:0007669"/>
    <property type="project" value="TreeGrafter"/>
</dbReference>
<dbReference type="InterPro" id="IPR029058">
    <property type="entry name" value="AB_hydrolase_fold"/>
</dbReference>
<organism evidence="4">
    <name type="scientific">Wollemia nobilis</name>
    <dbReference type="NCBI Taxonomy" id="56998"/>
    <lineage>
        <taxon>Eukaryota</taxon>
        <taxon>Viridiplantae</taxon>
        <taxon>Streptophyta</taxon>
        <taxon>Embryophyta</taxon>
        <taxon>Tracheophyta</taxon>
        <taxon>Spermatophyta</taxon>
        <taxon>Pinopsida</taxon>
        <taxon>Pinidae</taxon>
        <taxon>Conifers II</taxon>
        <taxon>Araucariales</taxon>
        <taxon>Araucariaceae</taxon>
        <taxon>Wollemia</taxon>
    </lineage>
</organism>
<evidence type="ECO:0000256" key="2">
    <source>
        <dbReference type="SAM" id="MobiDB-lite"/>
    </source>
</evidence>
<dbReference type="InterPro" id="IPR045889">
    <property type="entry name" value="MES/HNL"/>
</dbReference>
<proteinExistence type="predicted"/>
<feature type="domain" description="AB hydrolase-1" evidence="3">
    <location>
        <begin position="109"/>
        <end position="346"/>
    </location>
</feature>
<dbReference type="AlphaFoldDB" id="A0A0C9S251"/>
<dbReference type="Gene3D" id="3.40.50.1820">
    <property type="entry name" value="alpha/beta hydrolase"/>
    <property type="match status" value="1"/>
</dbReference>
<dbReference type="PANTHER" id="PTHR10992">
    <property type="entry name" value="METHYLESTERASE FAMILY MEMBER"/>
    <property type="match status" value="1"/>
</dbReference>
<evidence type="ECO:0000313" key="4">
    <source>
        <dbReference type="EMBL" id="JAG85942.1"/>
    </source>
</evidence>
<dbReference type="InterPro" id="IPR000073">
    <property type="entry name" value="AB_hydrolase_1"/>
</dbReference>
<evidence type="ECO:0000259" key="3">
    <source>
        <dbReference type="Pfam" id="PF12697"/>
    </source>
</evidence>
<keyword evidence="1" id="KW-0378">Hydrolase</keyword>
<name>A0A0C9S251_9CONI</name>
<dbReference type="SUPFAM" id="SSF53474">
    <property type="entry name" value="alpha/beta-Hydrolases"/>
    <property type="match status" value="1"/>
</dbReference>
<accession>A0A0C9S251</accession>
<dbReference type="EMBL" id="GCHU01021656">
    <property type="protein sequence ID" value="JAG85942.1"/>
    <property type="molecule type" value="Transcribed_RNA"/>
</dbReference>
<dbReference type="GO" id="GO:0080030">
    <property type="term" value="F:methyl indole-3-acetate esterase activity"/>
    <property type="evidence" value="ECO:0007669"/>
    <property type="project" value="TreeGrafter"/>
</dbReference>
<dbReference type="GO" id="GO:0080032">
    <property type="term" value="F:methyl jasmonate esterase activity"/>
    <property type="evidence" value="ECO:0007669"/>
    <property type="project" value="TreeGrafter"/>
</dbReference>
<dbReference type="PANTHER" id="PTHR10992:SF872">
    <property type="entry name" value="METHYLESTERASE 11, CHLOROPLASTIC-RELATED"/>
    <property type="match status" value="1"/>
</dbReference>
<dbReference type="Pfam" id="PF12697">
    <property type="entry name" value="Abhydrolase_6"/>
    <property type="match status" value="1"/>
</dbReference>
<dbReference type="FunFam" id="3.40.50.1820:FF:000025">
    <property type="entry name" value="putative methylesterase 11, chloroplastic"/>
    <property type="match status" value="1"/>
</dbReference>
<dbReference type="GO" id="GO:0009694">
    <property type="term" value="P:jasmonic acid metabolic process"/>
    <property type="evidence" value="ECO:0007669"/>
    <property type="project" value="TreeGrafter"/>
</dbReference>
<sequence length="361" mass="39881">MGNQLICMPSKNGKYVKSGNKVKGKSKRRMGLEEELLHQQALAMALHQQQMAQIRSISQRYQAPNSKQGLPRSSSARPRNQSDLIVPADQLLNKDQDGNSLDNLETKHFVLVHGGGFGAWCWYKSIALLEEAGFTATALDLTGSGIDQTQTNSITSLAQYVKPLLDYLGNLPEGDKVILVGHSFGGACISYAMECFPKKIAKAVFVAAAMVKDGQRAFDAFAQELATSADLIQNARVFIYGNGNDKPPTGLEFDRNQLKELFFNQSPTKDVALATVSMRQIPFAPVLERISLTEENYGSVRRFFIQTPEDHAMTPDAQQCLIDANPPERVLKVKGSDHCPFFAKPQSLHKVLLEIARLEKI</sequence>